<dbReference type="Gene3D" id="1.10.10.10">
    <property type="entry name" value="Winged helix-like DNA-binding domain superfamily/Winged helix DNA-binding domain"/>
    <property type="match status" value="1"/>
</dbReference>
<keyword evidence="4" id="KW-0804">Transcription</keyword>
<dbReference type="SUPFAM" id="SSF53850">
    <property type="entry name" value="Periplasmic binding protein-like II"/>
    <property type="match status" value="1"/>
</dbReference>
<dbReference type="RefSeq" id="WP_002630001.1">
    <property type="nucleotide sequence ID" value="NZ_ANAH02000001.1"/>
</dbReference>
<dbReference type="GO" id="GO:0003677">
    <property type="term" value="F:DNA binding"/>
    <property type="evidence" value="ECO:0007669"/>
    <property type="project" value="UniProtKB-KW"/>
</dbReference>
<keyword evidence="3" id="KW-0238">DNA-binding</keyword>
<dbReference type="GO" id="GO:0003700">
    <property type="term" value="F:DNA-binding transcription factor activity"/>
    <property type="evidence" value="ECO:0007669"/>
    <property type="project" value="InterPro"/>
</dbReference>
<dbReference type="InterPro" id="IPR050389">
    <property type="entry name" value="LysR-type_TF"/>
</dbReference>
<dbReference type="EMBL" id="ANAH02000001">
    <property type="protein sequence ID" value="EPX64703.1"/>
    <property type="molecule type" value="Genomic_DNA"/>
</dbReference>
<reference evidence="6" key="1">
    <citation type="submission" date="2013-05" db="EMBL/GenBank/DDBJ databases">
        <title>Genome assembly of Cystobacter fuscus DSM 2262.</title>
        <authorList>
            <person name="Sharma G."/>
            <person name="Khatri I."/>
            <person name="Kaur C."/>
            <person name="Mayilraj S."/>
            <person name="Subramanian S."/>
        </authorList>
    </citation>
    <scope>NUCLEOTIDE SEQUENCE [LARGE SCALE GENOMIC DNA]</scope>
    <source>
        <strain evidence="6">DSM 2262</strain>
    </source>
</reference>
<dbReference type="Gene3D" id="3.40.190.10">
    <property type="entry name" value="Periplasmic binding protein-like II"/>
    <property type="match status" value="2"/>
</dbReference>
<evidence type="ECO:0000256" key="1">
    <source>
        <dbReference type="ARBA" id="ARBA00009437"/>
    </source>
</evidence>
<dbReference type="PROSITE" id="PS50931">
    <property type="entry name" value="HTH_LYSR"/>
    <property type="match status" value="1"/>
</dbReference>
<dbReference type="Pfam" id="PF00126">
    <property type="entry name" value="HTH_1"/>
    <property type="match status" value="1"/>
</dbReference>
<evidence type="ECO:0000313" key="7">
    <source>
        <dbReference type="Proteomes" id="UP000011682"/>
    </source>
</evidence>
<gene>
    <name evidence="6" type="ORF">D187_000125</name>
</gene>
<comment type="similarity">
    <text evidence="1">Belongs to the LysR transcriptional regulatory family.</text>
</comment>
<evidence type="ECO:0000313" key="6">
    <source>
        <dbReference type="EMBL" id="EPX64703.1"/>
    </source>
</evidence>
<dbReference type="Proteomes" id="UP000011682">
    <property type="component" value="Unassembled WGS sequence"/>
</dbReference>
<sequence length="320" mass="35367">MGPINMLDIRGVDLNLLVSLDTLLEQANVTRAAARLGLSQPALSAQLARLREVFQDPLLVPSETGRGMALTARALELKEPLRAALEELERIVKRPPVFDPMTAQRVFSIVANDNAVVMLGLGLLHRLRSGAGPGIRVSFQGPRAELLPGLLERGEVDVLLGSERTIPRGMKMRKLLDERFRMAQRKGHPRGTGTLTLEEYCGLQHVLVSSVGGSFHGFMDEHLEKQGHQRTVAVSVHTYTLAPMVLEATDYVCTLPARFLAGFADRLDSFELPLTLPDFTLSAAWHPRCQEDPGHLWLREQLIEVARRSAVNARAPRTTD</sequence>
<dbReference type="eggNOG" id="COG0583">
    <property type="taxonomic scope" value="Bacteria"/>
</dbReference>
<accession>S9R6R6</accession>
<dbReference type="CDD" id="cd08417">
    <property type="entry name" value="PBP2_Nitroaromatics_like"/>
    <property type="match status" value="1"/>
</dbReference>
<name>S9R6R6_CYSF2</name>
<dbReference type="InterPro" id="IPR005119">
    <property type="entry name" value="LysR_subst-bd"/>
</dbReference>
<dbReference type="InterPro" id="IPR000847">
    <property type="entry name" value="LysR_HTH_N"/>
</dbReference>
<dbReference type="AlphaFoldDB" id="S9R6R6"/>
<dbReference type="InterPro" id="IPR036390">
    <property type="entry name" value="WH_DNA-bd_sf"/>
</dbReference>
<evidence type="ECO:0000256" key="3">
    <source>
        <dbReference type="ARBA" id="ARBA00023125"/>
    </source>
</evidence>
<dbReference type="Pfam" id="PF03466">
    <property type="entry name" value="LysR_substrate"/>
    <property type="match status" value="1"/>
</dbReference>
<feature type="domain" description="HTH lysR-type" evidence="5">
    <location>
        <begin position="12"/>
        <end position="71"/>
    </location>
</feature>
<evidence type="ECO:0000259" key="5">
    <source>
        <dbReference type="PROSITE" id="PS50931"/>
    </source>
</evidence>
<dbReference type="SUPFAM" id="SSF46785">
    <property type="entry name" value="Winged helix' DNA-binding domain"/>
    <property type="match status" value="1"/>
</dbReference>
<evidence type="ECO:0000256" key="2">
    <source>
        <dbReference type="ARBA" id="ARBA00023015"/>
    </source>
</evidence>
<evidence type="ECO:0000256" key="4">
    <source>
        <dbReference type="ARBA" id="ARBA00023163"/>
    </source>
</evidence>
<protein>
    <submittedName>
        <fullName evidence="6">Transcriptional regulator, LysR family</fullName>
    </submittedName>
</protein>
<dbReference type="InterPro" id="IPR036388">
    <property type="entry name" value="WH-like_DNA-bd_sf"/>
</dbReference>
<dbReference type="PANTHER" id="PTHR30118:SF15">
    <property type="entry name" value="TRANSCRIPTIONAL REGULATORY PROTEIN"/>
    <property type="match status" value="1"/>
</dbReference>
<keyword evidence="7" id="KW-1185">Reference proteome</keyword>
<keyword evidence="2" id="KW-0805">Transcription regulation</keyword>
<organism evidence="6 7">
    <name type="scientific">Cystobacter fuscus (strain ATCC 25194 / DSM 2262 / NBRC 100088 / M29)</name>
    <dbReference type="NCBI Taxonomy" id="1242864"/>
    <lineage>
        <taxon>Bacteria</taxon>
        <taxon>Pseudomonadati</taxon>
        <taxon>Myxococcota</taxon>
        <taxon>Myxococcia</taxon>
        <taxon>Myxococcales</taxon>
        <taxon>Cystobacterineae</taxon>
        <taxon>Archangiaceae</taxon>
        <taxon>Cystobacter</taxon>
    </lineage>
</organism>
<dbReference type="InterPro" id="IPR037402">
    <property type="entry name" value="YidZ_PBP2"/>
</dbReference>
<proteinExistence type="inferred from homology"/>
<comment type="caution">
    <text evidence="6">The sequence shown here is derived from an EMBL/GenBank/DDBJ whole genome shotgun (WGS) entry which is preliminary data.</text>
</comment>
<dbReference type="PANTHER" id="PTHR30118">
    <property type="entry name" value="HTH-TYPE TRANSCRIPTIONAL REGULATOR LEUO-RELATED"/>
    <property type="match status" value="1"/>
</dbReference>